<gene>
    <name evidence="1" type="ORF">CMMCAS07_00140</name>
</gene>
<sequence length="245" mass="25413">MSARPRARRLLSPRLAFAAMAITAVAALGISIAVPQGSAYAATSADNGPQNKIAAAIAHDTLLQDIQSGAISQADIQAVSKTGLDVQGHHIAAFTAPTAAETAAARQAPPVYTDAAPGAAASLSASAVAGESTTTAPPLKAGEAGGITESKHWYSPITTAWKWLHTDHWYYINGTWLAWMANVSLGTAAASFCGAIARSLPTIVGCGIVATLLWAVAGVAHDWQCETRGWWVDLPYIGKSHCNRD</sequence>
<proteinExistence type="predicted"/>
<accession>A0A251XJC7</accession>
<reference evidence="1 2" key="1">
    <citation type="submission" date="2016-08" db="EMBL/GenBank/DDBJ databases">
        <title>Genome sequence of Clavibacter michiganensis subsp. michiganensis strain CASJ007.</title>
        <authorList>
            <person name="Thapa S.P."/>
            <person name="Coaker G."/>
        </authorList>
    </citation>
    <scope>NUCLEOTIDE SEQUENCE [LARGE SCALE GENOMIC DNA]</scope>
    <source>
        <strain evidence="1">CASJ007</strain>
    </source>
</reference>
<dbReference type="EMBL" id="MDHH01000001">
    <property type="protein sequence ID" value="OUE03323.1"/>
    <property type="molecule type" value="Genomic_DNA"/>
</dbReference>
<organism evidence="1 2">
    <name type="scientific">Clavibacter michiganensis subsp. michiganensis</name>
    <dbReference type="NCBI Taxonomy" id="33013"/>
    <lineage>
        <taxon>Bacteria</taxon>
        <taxon>Bacillati</taxon>
        <taxon>Actinomycetota</taxon>
        <taxon>Actinomycetes</taxon>
        <taxon>Micrococcales</taxon>
        <taxon>Microbacteriaceae</taxon>
        <taxon>Clavibacter</taxon>
    </lineage>
</organism>
<evidence type="ECO:0000313" key="1">
    <source>
        <dbReference type="EMBL" id="OUE03323.1"/>
    </source>
</evidence>
<dbReference type="Proteomes" id="UP000195062">
    <property type="component" value="Unassembled WGS sequence"/>
</dbReference>
<name>A0A251XJC7_CLAMM</name>
<evidence type="ECO:0000313" key="2">
    <source>
        <dbReference type="Proteomes" id="UP000195062"/>
    </source>
</evidence>
<dbReference type="AlphaFoldDB" id="A0A251XJC7"/>
<keyword evidence="2" id="KW-1185">Reference proteome</keyword>
<protein>
    <submittedName>
        <fullName evidence="1">Uncharacterized protein</fullName>
    </submittedName>
</protein>
<comment type="caution">
    <text evidence="1">The sequence shown here is derived from an EMBL/GenBank/DDBJ whole genome shotgun (WGS) entry which is preliminary data.</text>
</comment>